<protein>
    <submittedName>
        <fullName evidence="1">Lipoate--protein ligase family protein</fullName>
    </submittedName>
</protein>
<gene>
    <name evidence="1" type="ORF">HER39_01400</name>
</gene>
<dbReference type="Proteomes" id="UP000523795">
    <property type="component" value="Unassembled WGS sequence"/>
</dbReference>
<name>A0ABX1JIW0_9MICC</name>
<comment type="caution">
    <text evidence="1">The sequence shown here is derived from an EMBL/GenBank/DDBJ whole genome shotgun (WGS) entry which is preliminary data.</text>
</comment>
<proteinExistence type="predicted"/>
<dbReference type="Gene3D" id="3.30.390.50">
    <property type="entry name" value="CO dehydrogenase flavoprotein, C-terminal domain"/>
    <property type="match status" value="1"/>
</dbReference>
<dbReference type="GO" id="GO:0016874">
    <property type="term" value="F:ligase activity"/>
    <property type="evidence" value="ECO:0007669"/>
    <property type="project" value="UniProtKB-KW"/>
</dbReference>
<keyword evidence="1" id="KW-0436">Ligase</keyword>
<organism evidence="1 2">
    <name type="scientific">Arthrobacter deserti</name>
    <dbReference type="NCBI Taxonomy" id="1742687"/>
    <lineage>
        <taxon>Bacteria</taxon>
        <taxon>Bacillati</taxon>
        <taxon>Actinomycetota</taxon>
        <taxon>Actinomycetes</taxon>
        <taxon>Micrococcales</taxon>
        <taxon>Micrococcaceae</taxon>
        <taxon>Arthrobacter</taxon>
    </lineage>
</organism>
<evidence type="ECO:0000313" key="2">
    <source>
        <dbReference type="Proteomes" id="UP000523795"/>
    </source>
</evidence>
<dbReference type="EMBL" id="JAAZSR010000008">
    <property type="protein sequence ID" value="NKX49255.1"/>
    <property type="molecule type" value="Genomic_DNA"/>
</dbReference>
<accession>A0ABX1JIW0</accession>
<reference evidence="1 2" key="1">
    <citation type="submission" date="2020-04" db="EMBL/GenBank/DDBJ databases">
        <authorList>
            <person name="Liu S."/>
        </authorList>
    </citation>
    <scope>NUCLEOTIDE SEQUENCE [LARGE SCALE GENOMIC DNA]</scope>
    <source>
        <strain evidence="1 2">CGMCC 1.15091</strain>
    </source>
</reference>
<keyword evidence="2" id="KW-1185">Reference proteome</keyword>
<feature type="non-terminal residue" evidence="1">
    <location>
        <position position="127"/>
    </location>
</feature>
<evidence type="ECO:0000313" key="1">
    <source>
        <dbReference type="EMBL" id="NKX49255.1"/>
    </source>
</evidence>
<sequence>MSAHHHGEYKVHGGKLVVADLEVAGGRLEQVSISGDFFLEPDEALLHINTALEGMSAESSHTEFAASIAGALPPDAVLFGFSPDAVAVAVRRALAKASGWLDHSWQVIPPTPLPTHMHVAMDEVLTR</sequence>